<feature type="compositionally biased region" description="Basic residues" evidence="1">
    <location>
        <begin position="234"/>
        <end position="243"/>
    </location>
</feature>
<evidence type="ECO:0000256" key="1">
    <source>
        <dbReference type="SAM" id="MobiDB-lite"/>
    </source>
</evidence>
<comment type="caution">
    <text evidence="3">The sequence shown here is derived from an EMBL/GenBank/DDBJ whole genome shotgun (WGS) entry which is preliminary data.</text>
</comment>
<accession>A0A9P6NGI3</accession>
<dbReference type="OrthoDB" id="421226at2759"/>
<feature type="compositionally biased region" description="Polar residues" evidence="1">
    <location>
        <begin position="1"/>
        <end position="24"/>
    </location>
</feature>
<evidence type="ECO:0000259" key="2">
    <source>
        <dbReference type="Pfam" id="PF23550"/>
    </source>
</evidence>
<feature type="compositionally biased region" description="Acidic residues" evidence="1">
    <location>
        <begin position="94"/>
        <end position="124"/>
    </location>
</feature>
<dbReference type="AlphaFoldDB" id="A0A9P6NGI3"/>
<keyword evidence="4" id="KW-1185">Reference proteome</keyword>
<dbReference type="Pfam" id="PF23550">
    <property type="entry name" value="zf_Tbcl_Rhp7"/>
    <property type="match status" value="1"/>
</dbReference>
<dbReference type="Gene3D" id="3.80.10.10">
    <property type="entry name" value="Ribonuclease Inhibitor"/>
    <property type="match status" value="2"/>
</dbReference>
<protein>
    <recommendedName>
        <fullName evidence="2">DNA repair protein rhp7 treble clef domain-containing protein</fullName>
    </recommendedName>
</protein>
<organism evidence="3 4">
    <name type="scientific">Cronartium quercuum f. sp. fusiforme G11</name>
    <dbReference type="NCBI Taxonomy" id="708437"/>
    <lineage>
        <taxon>Eukaryota</taxon>
        <taxon>Fungi</taxon>
        <taxon>Dikarya</taxon>
        <taxon>Basidiomycota</taxon>
        <taxon>Pucciniomycotina</taxon>
        <taxon>Pucciniomycetes</taxon>
        <taxon>Pucciniales</taxon>
        <taxon>Coleosporiaceae</taxon>
        <taxon>Cronartium</taxon>
    </lineage>
</organism>
<dbReference type="GO" id="GO:0031146">
    <property type="term" value="P:SCF-dependent proteasomal ubiquitin-dependent protein catabolic process"/>
    <property type="evidence" value="ECO:0007669"/>
    <property type="project" value="TreeGrafter"/>
</dbReference>
<dbReference type="SUPFAM" id="SSF52047">
    <property type="entry name" value="RNI-like"/>
    <property type="match status" value="2"/>
</dbReference>
<dbReference type="InterPro" id="IPR056451">
    <property type="entry name" value="Znf_Tbcl_Rhp7"/>
</dbReference>
<dbReference type="EMBL" id="MU167311">
    <property type="protein sequence ID" value="KAG0143777.1"/>
    <property type="molecule type" value="Genomic_DNA"/>
</dbReference>
<feature type="compositionally biased region" description="Polar residues" evidence="1">
    <location>
        <begin position="127"/>
        <end position="140"/>
    </location>
</feature>
<dbReference type="InterPro" id="IPR032675">
    <property type="entry name" value="LRR_dom_sf"/>
</dbReference>
<dbReference type="SMART" id="SM00367">
    <property type="entry name" value="LRR_CC"/>
    <property type="match status" value="5"/>
</dbReference>
<dbReference type="Proteomes" id="UP000886653">
    <property type="component" value="Unassembled WGS sequence"/>
</dbReference>
<feature type="domain" description="DNA repair protein rhp7 treble clef" evidence="2">
    <location>
        <begin position="185"/>
        <end position="219"/>
    </location>
</feature>
<proteinExistence type="predicted"/>
<dbReference type="GO" id="GO:0019005">
    <property type="term" value="C:SCF ubiquitin ligase complex"/>
    <property type="evidence" value="ECO:0007669"/>
    <property type="project" value="TreeGrafter"/>
</dbReference>
<feature type="compositionally biased region" description="Polar residues" evidence="1">
    <location>
        <begin position="44"/>
        <end position="53"/>
    </location>
</feature>
<feature type="region of interest" description="Disordered" evidence="1">
    <location>
        <begin position="1"/>
        <end position="185"/>
    </location>
</feature>
<feature type="region of interest" description="Disordered" evidence="1">
    <location>
        <begin position="221"/>
        <end position="246"/>
    </location>
</feature>
<dbReference type="PANTHER" id="PTHR13318">
    <property type="entry name" value="PARTNER OF PAIRED, ISOFORM B-RELATED"/>
    <property type="match status" value="1"/>
</dbReference>
<reference evidence="3" key="1">
    <citation type="submission" date="2013-11" db="EMBL/GenBank/DDBJ databases">
        <title>Genome sequence of the fusiform rust pathogen reveals effectors for host alternation and coevolution with pine.</title>
        <authorList>
            <consortium name="DOE Joint Genome Institute"/>
            <person name="Smith K."/>
            <person name="Pendleton A."/>
            <person name="Kubisiak T."/>
            <person name="Anderson C."/>
            <person name="Salamov A."/>
            <person name="Aerts A."/>
            <person name="Riley R."/>
            <person name="Clum A."/>
            <person name="Lindquist E."/>
            <person name="Ence D."/>
            <person name="Campbell M."/>
            <person name="Kronenberg Z."/>
            <person name="Feau N."/>
            <person name="Dhillon B."/>
            <person name="Hamelin R."/>
            <person name="Burleigh J."/>
            <person name="Smith J."/>
            <person name="Yandell M."/>
            <person name="Nelson C."/>
            <person name="Grigoriev I."/>
            <person name="Davis J."/>
        </authorList>
    </citation>
    <scope>NUCLEOTIDE SEQUENCE</scope>
    <source>
        <strain evidence="3">G11</strain>
    </source>
</reference>
<name>A0A9P6NGI3_9BASI</name>
<evidence type="ECO:0000313" key="3">
    <source>
        <dbReference type="EMBL" id="KAG0143777.1"/>
    </source>
</evidence>
<dbReference type="InterPro" id="IPR006553">
    <property type="entry name" value="Leu-rich_rpt_Cys-con_subtyp"/>
</dbReference>
<sequence length="673" mass="74816">MVRPSRFNTSKPVPRTSDTLSVPTEPTDEEQADTVQAQVEGPTPATQQTTSSAVKGPTSALTSFLKEQGIRHRHLNPYARRDQSQPSTSAIPEEANEEVLEELEEEEEQEVEAEDEVDSDDLDGEPSTKTRSRQPTTKKAQISIPKRVAPNKSSTRVETGPSKPEKGSPDPPSRPKPGKYADRKPGMIATCECGKRFTVTRYTPSEPGRGQLCDTCSKEGFGKKSDAKDGPPATKKRKTKKNQPVKSIWSEHTTQTLQMACISVVAKHIESLDGLGCVGSVNLEKICKIVCKHRELKPINLPLFLDISHTHLKLFDCIHLEKDSLLSLATFCPRLQHLTLNLCGHLDGEVLTTYGRRLRHLRELDLFGPYLVRCEAWLELFSIWSKPSTIQTIDIDMENDKSEDSLEDGPRGPQISVFRLKQSPRFNLDCIRALADTCRNLSVLRLDDIGLLDDQGLEVLANAKFKNLTKLSIANAGILNGATGESLTDYGVIRLLESLGSDLEEVDISQNKRLTDQVLSKGLANHCRCVTKLNIGGLQELTSKGIQELFDTWKEVQASKLDTLNLSRCIRVDNDGLFSILDHTGPTLKYLDLNSVDELRSEALERLSKEASSLIELDLSFVRDVDDFLIKACLDHMRNLKTIYVYGNNRVSDLCPNRKGVAIKGQERAIVVV</sequence>
<evidence type="ECO:0000313" key="4">
    <source>
        <dbReference type="Proteomes" id="UP000886653"/>
    </source>
</evidence>
<gene>
    <name evidence="3" type="ORF">CROQUDRAFT_660863</name>
</gene>